<keyword evidence="3" id="KW-0808">Transferase</keyword>
<dbReference type="Proteomes" id="UP001205843">
    <property type="component" value="Unassembled WGS sequence"/>
</dbReference>
<dbReference type="RefSeq" id="WP_253485310.1">
    <property type="nucleotide sequence ID" value="NZ_JALJXV010000014.1"/>
</dbReference>
<dbReference type="InterPro" id="IPR050623">
    <property type="entry name" value="Glucan_succinyl_AcylTrfase"/>
</dbReference>
<feature type="transmembrane region" description="Helical" evidence="1">
    <location>
        <begin position="245"/>
        <end position="265"/>
    </location>
</feature>
<comment type="caution">
    <text evidence="3">The sequence shown here is derived from an EMBL/GenBank/DDBJ whole genome shotgun (WGS) entry which is preliminary data.</text>
</comment>
<evidence type="ECO:0000313" key="4">
    <source>
        <dbReference type="Proteomes" id="UP001205843"/>
    </source>
</evidence>
<keyword evidence="1" id="KW-1133">Transmembrane helix</keyword>
<dbReference type="PANTHER" id="PTHR36927">
    <property type="entry name" value="BLR4337 PROTEIN"/>
    <property type="match status" value="1"/>
</dbReference>
<dbReference type="InterPro" id="IPR002656">
    <property type="entry name" value="Acyl_transf_3_dom"/>
</dbReference>
<feature type="transmembrane region" description="Helical" evidence="1">
    <location>
        <begin position="19"/>
        <end position="39"/>
    </location>
</feature>
<feature type="transmembrane region" description="Helical" evidence="1">
    <location>
        <begin position="182"/>
        <end position="202"/>
    </location>
</feature>
<dbReference type="GO" id="GO:0016747">
    <property type="term" value="F:acyltransferase activity, transferring groups other than amino-acyl groups"/>
    <property type="evidence" value="ECO:0007669"/>
    <property type="project" value="InterPro"/>
</dbReference>
<accession>A0AAE3G9S6</accession>
<keyword evidence="4" id="KW-1185">Reference proteome</keyword>
<dbReference type="Pfam" id="PF01757">
    <property type="entry name" value="Acyl_transf_3"/>
    <property type="match status" value="1"/>
</dbReference>
<feature type="transmembrane region" description="Helical" evidence="1">
    <location>
        <begin position="147"/>
        <end position="170"/>
    </location>
</feature>
<sequence>MAAGAENGHISQRVTQLDALRACLMLLGIIIHASFVFISEQRWLVASDDVSYFFDYLTLSIHSFRMPAFFLISGFLYALVLCRSRILPFFASRSTRVLIPLFAAGVLLNGAQLYLFQIIGTEAGLATINGQACESVADVLRGACWEIHLWFLIVLFYFFILCFPIAIILTRVTKITIPTPSSWLWPATVVFFIAIVQAVYSAAYRGYFGFVDYLPFLSDPKFYYYLPYFVFGVLLSRAKIQPHAWTGLGLPAIALLLASWIYFLYSFSPADTSISQHVRGGRHQLWTSTAVAFQTTSALIVLFLRLPAFKPEISRYLSDCSYTIYLFHHILVFLLAVLLINTGLPIAIQFIALVIAVVLLSWAIHHYVVSRSRLGTIIFNGRLDNTARPRRSA</sequence>
<evidence type="ECO:0000256" key="1">
    <source>
        <dbReference type="SAM" id="Phobius"/>
    </source>
</evidence>
<keyword evidence="1" id="KW-0812">Transmembrane</keyword>
<reference evidence="3" key="1">
    <citation type="submission" date="2022-03" db="EMBL/GenBank/DDBJ databases">
        <title>Genomic Encyclopedia of Type Strains, Phase III (KMG-III): the genomes of soil and plant-associated and newly described type strains.</title>
        <authorList>
            <person name="Whitman W."/>
        </authorList>
    </citation>
    <scope>NUCLEOTIDE SEQUENCE</scope>
    <source>
        <strain evidence="3">ANL 6-2</strain>
    </source>
</reference>
<dbReference type="PANTHER" id="PTHR36927:SF1">
    <property type="entry name" value="MDO-LIKE PROTEIN"/>
    <property type="match status" value="1"/>
</dbReference>
<organism evidence="3 4">
    <name type="scientific">Natronocella acetinitrilica</name>
    <dbReference type="NCBI Taxonomy" id="414046"/>
    <lineage>
        <taxon>Bacteria</taxon>
        <taxon>Pseudomonadati</taxon>
        <taxon>Pseudomonadota</taxon>
        <taxon>Gammaproteobacteria</taxon>
        <taxon>Chromatiales</taxon>
        <taxon>Ectothiorhodospiraceae</taxon>
        <taxon>Natronocella</taxon>
    </lineage>
</organism>
<dbReference type="EC" id="2.1.-.-" evidence="3"/>
<dbReference type="AlphaFoldDB" id="A0AAE3G9S6"/>
<feature type="transmembrane region" description="Helical" evidence="1">
    <location>
        <begin position="59"/>
        <end position="82"/>
    </location>
</feature>
<evidence type="ECO:0000259" key="2">
    <source>
        <dbReference type="Pfam" id="PF01757"/>
    </source>
</evidence>
<name>A0AAE3G9S6_9GAMM</name>
<evidence type="ECO:0000313" key="3">
    <source>
        <dbReference type="EMBL" id="MCP1677143.1"/>
    </source>
</evidence>
<feature type="transmembrane region" description="Helical" evidence="1">
    <location>
        <begin position="316"/>
        <end position="340"/>
    </location>
</feature>
<feature type="transmembrane region" description="Helical" evidence="1">
    <location>
        <begin position="346"/>
        <end position="364"/>
    </location>
</feature>
<keyword evidence="1" id="KW-0472">Membrane</keyword>
<feature type="transmembrane region" description="Helical" evidence="1">
    <location>
        <begin position="222"/>
        <end position="238"/>
    </location>
</feature>
<gene>
    <name evidence="3" type="ORF">J2T57_004317</name>
</gene>
<feature type="transmembrane region" description="Helical" evidence="1">
    <location>
        <begin position="94"/>
        <end position="115"/>
    </location>
</feature>
<protein>
    <submittedName>
        <fullName evidence="3">Glucan biosynthesis protein C</fullName>
        <ecNumber evidence="3">2.1.-.-</ecNumber>
    </submittedName>
</protein>
<proteinExistence type="predicted"/>
<feature type="domain" description="Acyltransferase 3" evidence="2">
    <location>
        <begin position="16"/>
        <end position="365"/>
    </location>
</feature>
<dbReference type="EMBL" id="JALJXV010000014">
    <property type="protein sequence ID" value="MCP1677143.1"/>
    <property type="molecule type" value="Genomic_DNA"/>
</dbReference>
<feature type="transmembrane region" description="Helical" evidence="1">
    <location>
        <begin position="285"/>
        <end position="304"/>
    </location>
</feature>